<evidence type="ECO:0000259" key="1">
    <source>
        <dbReference type="PROSITE" id="PS51186"/>
    </source>
</evidence>
<dbReference type="OrthoDB" id="3174529at2"/>
<dbReference type="InterPro" id="IPR027365">
    <property type="entry name" value="GNAT_acetyltra_YdfB-like"/>
</dbReference>
<feature type="domain" description="N-acetyltransferase" evidence="1">
    <location>
        <begin position="136"/>
        <end position="269"/>
    </location>
</feature>
<reference evidence="2 3" key="1">
    <citation type="submission" date="2014-08" db="EMBL/GenBank/DDBJ databases">
        <title>Comparative genomics of the Paenibacillus odorifer group.</title>
        <authorList>
            <person name="den Bakker H.C."/>
            <person name="Tsai Y.-C."/>
            <person name="Martin N."/>
            <person name="Korlach J."/>
            <person name="Wiedmann M."/>
        </authorList>
    </citation>
    <scope>NUCLEOTIDE SEQUENCE [LARGE SCALE GENOMIC DNA]</scope>
    <source>
        <strain evidence="2 3">DSM 14472</strain>
    </source>
</reference>
<gene>
    <name evidence="2" type="ORF">PSTEL_17905</name>
</gene>
<dbReference type="KEGG" id="pste:PSTEL_17905"/>
<dbReference type="SUPFAM" id="SSF55729">
    <property type="entry name" value="Acyl-CoA N-acyltransferases (Nat)"/>
    <property type="match status" value="1"/>
</dbReference>
<keyword evidence="3" id="KW-1185">Reference proteome</keyword>
<dbReference type="Gene3D" id="3.40.630.30">
    <property type="match status" value="1"/>
</dbReference>
<dbReference type="InterPro" id="IPR000182">
    <property type="entry name" value="GNAT_dom"/>
</dbReference>
<accession>A0A089LUV3</accession>
<dbReference type="HOGENOM" id="CLU_064724_0_0_9"/>
<evidence type="ECO:0000313" key="2">
    <source>
        <dbReference type="EMBL" id="AIQ64702.1"/>
    </source>
</evidence>
<dbReference type="PANTHER" id="PTHR31143:SF2">
    <property type="entry name" value="FR47-LIKE DOMAIN-CONTAINING PROTEIN-RELATED"/>
    <property type="match status" value="1"/>
</dbReference>
<dbReference type="AlphaFoldDB" id="A0A089LUV3"/>
<organism evidence="2 3">
    <name type="scientific">Paenibacillus stellifer</name>
    <dbReference type="NCBI Taxonomy" id="169760"/>
    <lineage>
        <taxon>Bacteria</taxon>
        <taxon>Bacillati</taxon>
        <taxon>Bacillota</taxon>
        <taxon>Bacilli</taxon>
        <taxon>Bacillales</taxon>
        <taxon>Paenibacillaceae</taxon>
        <taxon>Paenibacillus</taxon>
    </lineage>
</organism>
<dbReference type="Pfam" id="PF00583">
    <property type="entry name" value="Acetyltransf_1"/>
    <property type="match status" value="1"/>
</dbReference>
<dbReference type="PANTHER" id="PTHR31143">
    <property type="match status" value="1"/>
</dbReference>
<dbReference type="STRING" id="169760.PSTEL_17905"/>
<dbReference type="GO" id="GO:0016747">
    <property type="term" value="F:acyltransferase activity, transferring groups other than amino-acyl groups"/>
    <property type="evidence" value="ECO:0007669"/>
    <property type="project" value="InterPro"/>
</dbReference>
<dbReference type="RefSeq" id="WP_038697173.1">
    <property type="nucleotide sequence ID" value="NZ_CP009286.1"/>
</dbReference>
<protein>
    <recommendedName>
        <fullName evidence="1">N-acetyltransferase domain-containing protein</fullName>
    </recommendedName>
</protein>
<sequence length="269" mass="30505">MFMNLPKDDLVLEGELFRKDEVRYNLLHLICGSQDALRVRTEDGRLVIGQTPGFNPWLWISSDVSPSDKDEMIRRLAEYMDDREFPGITADLDIADRFARYYSTVKPCQPYPYMTLEAYECPEVFMPWGVQGMPEKATVAHTEKIAAYMAAFSQEAFGRRPDSREVYKAATSAVSSGGMYLWKDGDQIVSMARIAHRSPRHARINDVYTPPAHRKKGYASALVASLSLTCKHNGLTPMLYADAKNPDSNKVYRSIGFVHAGRLEEFRFA</sequence>
<proteinExistence type="predicted"/>
<dbReference type="PROSITE" id="PS51186">
    <property type="entry name" value="GNAT"/>
    <property type="match status" value="1"/>
</dbReference>
<dbReference type="EMBL" id="CP009286">
    <property type="protein sequence ID" value="AIQ64702.1"/>
    <property type="molecule type" value="Genomic_DNA"/>
</dbReference>
<evidence type="ECO:0000313" key="3">
    <source>
        <dbReference type="Proteomes" id="UP000029507"/>
    </source>
</evidence>
<dbReference type="Proteomes" id="UP000029507">
    <property type="component" value="Chromosome"/>
</dbReference>
<name>A0A089LUV3_9BACL</name>
<dbReference type="CDD" id="cd04301">
    <property type="entry name" value="NAT_SF"/>
    <property type="match status" value="1"/>
</dbReference>
<dbReference type="InterPro" id="IPR016181">
    <property type="entry name" value="Acyl_CoA_acyltransferase"/>
</dbReference>